<name>A0ABR6S6Q4_ANAVA</name>
<dbReference type="PANTHER" id="PTHR34599">
    <property type="entry name" value="PEROXIDASE-RELATED"/>
    <property type="match status" value="1"/>
</dbReference>
<gene>
    <name evidence="2" type="ORF">GNE12_08415</name>
</gene>
<dbReference type="EMBL" id="JACKZP010000023">
    <property type="protein sequence ID" value="MBC1301938.1"/>
    <property type="molecule type" value="Genomic_DNA"/>
</dbReference>
<protein>
    <submittedName>
        <fullName evidence="2">Vanadium-dependent haloperoxidase</fullName>
    </submittedName>
</protein>
<dbReference type="GeneID" id="58722574"/>
<accession>A0ABR6S6Q4</accession>
<organism evidence="2 3">
    <name type="scientific">Trichormus variabilis N2B</name>
    <dbReference type="NCBI Taxonomy" id="2681315"/>
    <lineage>
        <taxon>Bacteria</taxon>
        <taxon>Bacillati</taxon>
        <taxon>Cyanobacteriota</taxon>
        <taxon>Cyanophyceae</taxon>
        <taxon>Nostocales</taxon>
        <taxon>Nostocaceae</taxon>
        <taxon>Trichormus</taxon>
    </lineage>
</organism>
<feature type="region of interest" description="Disordered" evidence="1">
    <location>
        <begin position="1"/>
        <end position="32"/>
    </location>
</feature>
<proteinExistence type="predicted"/>
<dbReference type="InterPro" id="IPR016119">
    <property type="entry name" value="Br/Cl_peroxidase_C"/>
</dbReference>
<dbReference type="RefSeq" id="WP_011321654.1">
    <property type="nucleotide sequence ID" value="NZ_JACKZP010000023.1"/>
</dbReference>
<evidence type="ECO:0000313" key="3">
    <source>
        <dbReference type="Proteomes" id="UP000570851"/>
    </source>
</evidence>
<dbReference type="Gene3D" id="1.10.606.10">
    <property type="entry name" value="Vanadium-containing Chloroperoxidase, domain 2"/>
    <property type="match status" value="1"/>
</dbReference>
<sequence length="606" mass="66726">MQPDHDFDQASQEQNETTNPQSRSSGKRRGRLFGRDGVSRRLFLGHAGLFTATSVVTGMIGSSFSGSKQGDIAQAREIAQGRYRVRDFNYIKFRQQAFQVRLQAAQNNRQIDIPPHPTNGDEERYANKIATDTRGLPHDQRGEVDLQAYDSLIRALTTQNPDDYERIILGGTRKLVNPQGPLAISLEGINASQIAVPPPPTLNSAEQAAEAIELYWQALLRDVPFSRFAQDPNVAAAIAELNSLPEFRGPKQNGFVTPQTLFRGSVIYVDQRDRSGRTTKYVTPPGVLDGPHISQFLLREIPYNTQFISPLIRTALAGKENDFLTNYNEWLTVQNGGSSGKSIKFDPTRRFVFTVRDLSELSRIGGALFFGALLILNSISAPLNPGNPYINSKTQVGSAATFASAHFQALLNLAPSRAIRASYWQKFYVHRRLRPEAYGGLVYNNIVNGTSYPINSQVFNSTALARTFSTFGTYLLPHAYPEGAPFHSSYTGGAASIAGVQATLLKAFFNENFVIPNPVEPDPNDPTKLIPYSGPALTVGGELNKLATNYYIGRGHGGIHWRSDGAAGLALGEEVAISILRDERLGYNERFNGFTFTKFDGTRVTV</sequence>
<dbReference type="SUPFAM" id="SSF48317">
    <property type="entry name" value="Acid phosphatase/Vanadium-dependent haloperoxidase"/>
    <property type="match status" value="1"/>
</dbReference>
<dbReference type="InterPro" id="IPR052559">
    <property type="entry name" value="V-haloperoxidase"/>
</dbReference>
<dbReference type="CDD" id="cd03398">
    <property type="entry name" value="PAP2_haloperoxidase"/>
    <property type="match status" value="1"/>
</dbReference>
<reference evidence="2 3" key="1">
    <citation type="submission" date="2019-11" db="EMBL/GenBank/DDBJ databases">
        <title>Comparison of genomes from free-living endosymbiotic cyanobacteria isolated from Azolla.</title>
        <authorList>
            <person name="Thiel T."/>
            <person name="Pratte B."/>
        </authorList>
    </citation>
    <scope>NUCLEOTIDE SEQUENCE [LARGE SCALE GENOMIC DNA]</scope>
    <source>
        <strain evidence="2 3">N2B</strain>
    </source>
</reference>
<evidence type="ECO:0000256" key="1">
    <source>
        <dbReference type="SAM" id="MobiDB-lite"/>
    </source>
</evidence>
<dbReference type="PANTHER" id="PTHR34599:SF1">
    <property type="entry name" value="PHOSPHATIDIC ACID PHOSPHATASE TYPE 2_HALOPEROXIDASE DOMAIN-CONTAINING PROTEIN"/>
    <property type="match status" value="1"/>
</dbReference>
<dbReference type="InterPro" id="IPR036938">
    <property type="entry name" value="PAP2/HPO_sf"/>
</dbReference>
<dbReference type="Proteomes" id="UP000570851">
    <property type="component" value="Unassembled WGS sequence"/>
</dbReference>
<feature type="compositionally biased region" description="Polar residues" evidence="1">
    <location>
        <begin position="9"/>
        <end position="24"/>
    </location>
</feature>
<evidence type="ECO:0000313" key="2">
    <source>
        <dbReference type="EMBL" id="MBC1301938.1"/>
    </source>
</evidence>
<keyword evidence="3" id="KW-1185">Reference proteome</keyword>
<comment type="caution">
    <text evidence="2">The sequence shown here is derived from an EMBL/GenBank/DDBJ whole genome shotgun (WGS) entry which is preliminary data.</text>
</comment>